<dbReference type="CDD" id="cd01948">
    <property type="entry name" value="EAL"/>
    <property type="match status" value="1"/>
</dbReference>
<dbReference type="GO" id="GO:0071111">
    <property type="term" value="F:cyclic-guanylate-specific phosphodiesterase activity"/>
    <property type="evidence" value="ECO:0007669"/>
    <property type="project" value="InterPro"/>
</dbReference>
<dbReference type="InterPro" id="IPR035919">
    <property type="entry name" value="EAL_sf"/>
</dbReference>
<dbReference type="SMART" id="SM00052">
    <property type="entry name" value="EAL"/>
    <property type="match status" value="1"/>
</dbReference>
<evidence type="ECO:0000259" key="1">
    <source>
        <dbReference type="PROSITE" id="PS50883"/>
    </source>
</evidence>
<dbReference type="AlphaFoldDB" id="A0A1J5PUD3"/>
<protein>
    <submittedName>
        <fullName evidence="2">Cyclic di-GMP phosphodiesterase YahA</fullName>
        <ecNumber evidence="2">3.1.4.-</ecNumber>
    </submittedName>
</protein>
<feature type="domain" description="EAL" evidence="1">
    <location>
        <begin position="1"/>
        <end position="129"/>
    </location>
</feature>
<proteinExistence type="predicted"/>
<name>A0A1J5PUD3_9ZZZZ</name>
<dbReference type="InterPro" id="IPR001633">
    <property type="entry name" value="EAL_dom"/>
</dbReference>
<dbReference type="EC" id="3.1.4.-" evidence="2"/>
<dbReference type="Gene3D" id="3.20.20.450">
    <property type="entry name" value="EAL domain"/>
    <property type="match status" value="1"/>
</dbReference>
<comment type="caution">
    <text evidence="2">The sequence shown here is derived from an EMBL/GenBank/DDBJ whole genome shotgun (WGS) entry which is preliminary data.</text>
</comment>
<dbReference type="EMBL" id="MLJW01006109">
    <property type="protein sequence ID" value="OIQ67157.1"/>
    <property type="molecule type" value="Genomic_DNA"/>
</dbReference>
<dbReference type="SUPFAM" id="SSF141868">
    <property type="entry name" value="EAL domain-like"/>
    <property type="match status" value="1"/>
</dbReference>
<dbReference type="Pfam" id="PF00563">
    <property type="entry name" value="EAL"/>
    <property type="match status" value="1"/>
</dbReference>
<evidence type="ECO:0000313" key="2">
    <source>
        <dbReference type="EMBL" id="OIQ67157.1"/>
    </source>
</evidence>
<dbReference type="InterPro" id="IPR050706">
    <property type="entry name" value="Cyclic-di-GMP_PDE-like"/>
</dbReference>
<organism evidence="2">
    <name type="scientific">mine drainage metagenome</name>
    <dbReference type="NCBI Taxonomy" id="410659"/>
    <lineage>
        <taxon>unclassified sequences</taxon>
        <taxon>metagenomes</taxon>
        <taxon>ecological metagenomes</taxon>
    </lineage>
</organism>
<dbReference type="PANTHER" id="PTHR33121:SF71">
    <property type="entry name" value="OXYGEN SENSOR PROTEIN DOSP"/>
    <property type="match status" value="1"/>
</dbReference>
<accession>A0A1J5PUD3</accession>
<dbReference type="PROSITE" id="PS50883">
    <property type="entry name" value="EAL"/>
    <property type="match status" value="1"/>
</dbReference>
<dbReference type="PANTHER" id="PTHR33121">
    <property type="entry name" value="CYCLIC DI-GMP PHOSPHODIESTERASE PDEF"/>
    <property type="match status" value="1"/>
</dbReference>
<keyword evidence="2" id="KW-0378">Hydrolase</keyword>
<sequence length="129" mass="14427">MSSSGAKPVVIEITERQMLGNLKETRAMLQPLLDFGFELAVDDFGSGYSSFLYLLDLPVKYLKIEMELVQRASADPKARAMVESIQAMSRKLGIRTIAEGIETPGTRDLMRDIGVDWGQGYLWGRPELE</sequence>
<reference evidence="2" key="1">
    <citation type="submission" date="2016-10" db="EMBL/GenBank/DDBJ databases">
        <title>Sequence of Gallionella enrichment culture.</title>
        <authorList>
            <person name="Poehlein A."/>
            <person name="Muehling M."/>
            <person name="Daniel R."/>
        </authorList>
    </citation>
    <scope>NUCLEOTIDE SEQUENCE</scope>
</reference>
<gene>
    <name evidence="2" type="primary">yahA_2</name>
    <name evidence="2" type="ORF">GALL_512660</name>
</gene>